<dbReference type="Pfam" id="PF02897">
    <property type="entry name" value="Peptidase_S9_N"/>
    <property type="match status" value="1"/>
</dbReference>
<keyword evidence="4" id="KW-1185">Reference proteome</keyword>
<accession>A0ABQ6LVL9</accession>
<dbReference type="PANTHER" id="PTHR42881">
    <property type="entry name" value="PROLYL ENDOPEPTIDASE"/>
    <property type="match status" value="1"/>
</dbReference>
<feature type="domain" description="Peptidase S9A N-terminal" evidence="2">
    <location>
        <begin position="21"/>
        <end position="128"/>
    </location>
</feature>
<organism evidence="3 4">
    <name type="scientific">Biformimicrobium ophioploci</name>
    <dbReference type="NCBI Taxonomy" id="3036711"/>
    <lineage>
        <taxon>Bacteria</taxon>
        <taxon>Pseudomonadati</taxon>
        <taxon>Pseudomonadota</taxon>
        <taxon>Gammaproteobacteria</taxon>
        <taxon>Cellvibrionales</taxon>
        <taxon>Microbulbiferaceae</taxon>
        <taxon>Biformimicrobium</taxon>
    </lineage>
</organism>
<comment type="caution">
    <text evidence="3">The sequence shown here is derived from an EMBL/GenBank/DDBJ whole genome shotgun (WGS) entry which is preliminary data.</text>
</comment>
<feature type="chain" id="PRO_5045670362" description="Peptidase S9A N-terminal domain-containing protein" evidence="1">
    <location>
        <begin position="23"/>
        <end position="131"/>
    </location>
</feature>
<name>A0ABQ6LVL9_9GAMM</name>
<dbReference type="PANTHER" id="PTHR42881:SF13">
    <property type="entry name" value="PROLYL ENDOPEPTIDASE"/>
    <property type="match status" value="1"/>
</dbReference>
<protein>
    <recommendedName>
        <fullName evidence="2">Peptidase S9A N-terminal domain-containing protein</fullName>
    </recommendedName>
</protein>
<gene>
    <name evidence="3" type="ORF">MNKW57_04410</name>
</gene>
<proteinExistence type="predicted"/>
<dbReference type="InterPro" id="IPR029058">
    <property type="entry name" value="AB_hydrolase_fold"/>
</dbReference>
<evidence type="ECO:0000313" key="3">
    <source>
        <dbReference type="EMBL" id="GMG86120.1"/>
    </source>
</evidence>
<dbReference type="InterPro" id="IPR051167">
    <property type="entry name" value="Prolyl_oligopep/macrocyclase"/>
</dbReference>
<evidence type="ECO:0000259" key="2">
    <source>
        <dbReference type="Pfam" id="PF02897"/>
    </source>
</evidence>
<dbReference type="Proteomes" id="UP001224392">
    <property type="component" value="Unassembled WGS sequence"/>
</dbReference>
<evidence type="ECO:0000313" key="4">
    <source>
        <dbReference type="Proteomes" id="UP001224392"/>
    </source>
</evidence>
<reference evidence="3 4" key="1">
    <citation type="submission" date="2023-04" db="EMBL/GenBank/DDBJ databases">
        <title>Marinobulbifer ophiurae gen. nov., sp. Nov., isolate from tissue of brittle star Ophioplocus japonicus.</title>
        <authorList>
            <person name="Kawano K."/>
            <person name="Sawayama S."/>
            <person name="Nakagawa S."/>
        </authorList>
    </citation>
    <scope>NUCLEOTIDE SEQUENCE [LARGE SCALE GENOMIC DNA]</scope>
    <source>
        <strain evidence="3 4">NKW57</strain>
    </source>
</reference>
<dbReference type="SUPFAM" id="SSF50993">
    <property type="entry name" value="Peptidase/esterase 'gauge' domain"/>
    <property type="match status" value="1"/>
</dbReference>
<feature type="signal peptide" evidence="1">
    <location>
        <begin position="1"/>
        <end position="22"/>
    </location>
</feature>
<dbReference type="Gene3D" id="2.130.10.120">
    <property type="entry name" value="Prolyl oligopeptidase, N-terminal domain"/>
    <property type="match status" value="1"/>
</dbReference>
<keyword evidence="1" id="KW-0732">Signal</keyword>
<dbReference type="EMBL" id="BSYJ01000001">
    <property type="protein sequence ID" value="GMG86120.1"/>
    <property type="molecule type" value="Genomic_DNA"/>
</dbReference>
<evidence type="ECO:0000256" key="1">
    <source>
        <dbReference type="SAM" id="SignalP"/>
    </source>
</evidence>
<dbReference type="Gene3D" id="3.40.50.1820">
    <property type="entry name" value="alpha/beta hydrolase"/>
    <property type="match status" value="1"/>
</dbReference>
<dbReference type="InterPro" id="IPR023302">
    <property type="entry name" value="Pept_S9A_N"/>
</dbReference>
<sequence length="131" mass="15366">MKVFRQTYRAVLALIACSFSYAEEDPYLWLEEIESERAIEWVKKQNRVTDSRLTDTPLYKGLYQDALAALDAEDRLPEVTQKGEWLYQNYHSKANPRGLYRRIKVVSFNRGEDSWETVLDIDALSKKEGKK</sequence>